<keyword evidence="3" id="KW-1185">Reference proteome</keyword>
<accession>A0A6G1EGD3</accession>
<gene>
    <name evidence="2" type="ORF">E2562_008452</name>
</gene>
<feature type="compositionally biased region" description="Polar residues" evidence="1">
    <location>
        <begin position="22"/>
        <end position="34"/>
    </location>
</feature>
<reference evidence="2 3" key="1">
    <citation type="submission" date="2019-11" db="EMBL/GenBank/DDBJ databases">
        <title>Whole genome sequence of Oryza granulata.</title>
        <authorList>
            <person name="Li W."/>
        </authorList>
    </citation>
    <scope>NUCLEOTIDE SEQUENCE [LARGE SCALE GENOMIC DNA]</scope>
    <source>
        <strain evidence="3">cv. Menghai</strain>
        <tissue evidence="2">Leaf</tissue>
    </source>
</reference>
<organism evidence="2 3">
    <name type="scientific">Oryza meyeriana var. granulata</name>
    <dbReference type="NCBI Taxonomy" id="110450"/>
    <lineage>
        <taxon>Eukaryota</taxon>
        <taxon>Viridiplantae</taxon>
        <taxon>Streptophyta</taxon>
        <taxon>Embryophyta</taxon>
        <taxon>Tracheophyta</taxon>
        <taxon>Spermatophyta</taxon>
        <taxon>Magnoliopsida</taxon>
        <taxon>Liliopsida</taxon>
        <taxon>Poales</taxon>
        <taxon>Poaceae</taxon>
        <taxon>BOP clade</taxon>
        <taxon>Oryzoideae</taxon>
        <taxon>Oryzeae</taxon>
        <taxon>Oryzinae</taxon>
        <taxon>Oryza</taxon>
        <taxon>Oryza meyeriana</taxon>
    </lineage>
</organism>
<evidence type="ECO:0000313" key="3">
    <source>
        <dbReference type="Proteomes" id="UP000479710"/>
    </source>
</evidence>
<name>A0A6G1EGD3_9ORYZ</name>
<protein>
    <submittedName>
        <fullName evidence="2">Uncharacterized protein</fullName>
    </submittedName>
</protein>
<dbReference type="Proteomes" id="UP000479710">
    <property type="component" value="Unassembled WGS sequence"/>
</dbReference>
<evidence type="ECO:0000256" key="1">
    <source>
        <dbReference type="SAM" id="MobiDB-lite"/>
    </source>
</evidence>
<proteinExistence type="predicted"/>
<sequence length="66" mass="7348">MVGYVFPVILAHRRWRDKPSSLKLSSHQEGSQGITALAHKPSSPESSAGVWLRHPSFPAAFHRELT</sequence>
<comment type="caution">
    <text evidence="2">The sequence shown here is derived from an EMBL/GenBank/DDBJ whole genome shotgun (WGS) entry which is preliminary data.</text>
</comment>
<dbReference type="AlphaFoldDB" id="A0A6G1EGD3"/>
<evidence type="ECO:0000313" key="2">
    <source>
        <dbReference type="EMBL" id="KAF0924135.1"/>
    </source>
</evidence>
<feature type="region of interest" description="Disordered" evidence="1">
    <location>
        <begin position="21"/>
        <end position="50"/>
    </location>
</feature>
<dbReference type="EMBL" id="SPHZ02000003">
    <property type="protein sequence ID" value="KAF0924135.1"/>
    <property type="molecule type" value="Genomic_DNA"/>
</dbReference>